<accession>A0A2W5MV45</accession>
<dbReference type="EMBL" id="QFQB01000066">
    <property type="protein sequence ID" value="PZQ45036.1"/>
    <property type="molecule type" value="Genomic_DNA"/>
</dbReference>
<proteinExistence type="predicted"/>
<organism evidence="1 2">
    <name type="scientific">Micavibrio aeruginosavorus</name>
    <dbReference type="NCBI Taxonomy" id="349221"/>
    <lineage>
        <taxon>Bacteria</taxon>
        <taxon>Pseudomonadati</taxon>
        <taxon>Bdellovibrionota</taxon>
        <taxon>Bdellovibrionia</taxon>
        <taxon>Bdellovibrionales</taxon>
        <taxon>Pseudobdellovibrionaceae</taxon>
        <taxon>Micavibrio</taxon>
    </lineage>
</organism>
<sequence length="175" mass="19542">KTLSGAAPSVAGDDVEAIAHEAGHNIDEYFGRISESEPFRRAFESDIARLKSEDEQELADFMKRSGGIYNAPMLSFPADVMKGWKNATTKQLAYFLPAPYSAHTDKQARYEAFAEAWARLSAPETDLNKGKINDFRAVYPGLMNLMEDVRNQFTREIHAIHTHRLSPPAPQARAS</sequence>
<name>A0A2W5MV45_9BACT</name>
<comment type="caution">
    <text evidence="1">The sequence shown here is derived from an EMBL/GenBank/DDBJ whole genome shotgun (WGS) entry which is preliminary data.</text>
</comment>
<dbReference type="Proteomes" id="UP000249417">
    <property type="component" value="Unassembled WGS sequence"/>
</dbReference>
<feature type="non-terminal residue" evidence="1">
    <location>
        <position position="1"/>
    </location>
</feature>
<gene>
    <name evidence="1" type="ORF">DI551_08715</name>
</gene>
<reference evidence="1 2" key="1">
    <citation type="submission" date="2017-08" db="EMBL/GenBank/DDBJ databases">
        <title>Infants hospitalized years apart are colonized by the same room-sourced microbial strains.</title>
        <authorList>
            <person name="Brooks B."/>
            <person name="Olm M.R."/>
            <person name="Firek B.A."/>
            <person name="Baker R."/>
            <person name="Thomas B.C."/>
            <person name="Morowitz M.J."/>
            <person name="Banfield J.F."/>
        </authorList>
    </citation>
    <scope>NUCLEOTIDE SEQUENCE [LARGE SCALE GENOMIC DNA]</scope>
    <source>
        <strain evidence="1">S2_005_002_R2_29</strain>
    </source>
</reference>
<evidence type="ECO:0000313" key="2">
    <source>
        <dbReference type="Proteomes" id="UP000249417"/>
    </source>
</evidence>
<evidence type="ECO:0000313" key="1">
    <source>
        <dbReference type="EMBL" id="PZQ45036.1"/>
    </source>
</evidence>
<dbReference type="AlphaFoldDB" id="A0A2W5MV45"/>
<protein>
    <submittedName>
        <fullName evidence="1">Uncharacterized protein</fullName>
    </submittedName>
</protein>